<feature type="region of interest" description="Disordered" evidence="1">
    <location>
        <begin position="1"/>
        <end position="26"/>
    </location>
</feature>
<sequence>MAVPEKSAEKGSLRTPAKPAPAKPAHAVKDPFAVKEVYHDNAAERAMANFFAGKMAQQLGVPLSDYPPGYDGFVELSTLMMKGRSSKQQQAVVMGVLKSLLPEQGPGVFRRLFPFTKWSAEANARLTTMFFSWLVGPMELKEVEIEYKGQKETWKSGVLIKKCRYLEASGCVGMCTNMCKIPTQDFFTKDFGLPLTMDPNFEDLSCEMIYGRPPPPIEQDKMYGQPCFIQECALGNDTARPPCPKVDTDRTRKRL</sequence>
<comment type="caution">
    <text evidence="3">The sequence shown here is derived from an EMBL/GenBank/DDBJ whole genome shotgun (WGS) entry which is preliminary data.</text>
</comment>
<evidence type="ECO:0000313" key="3">
    <source>
        <dbReference type="EMBL" id="KAK9824643.1"/>
    </source>
</evidence>
<evidence type="ECO:0000256" key="1">
    <source>
        <dbReference type="SAM" id="MobiDB-lite"/>
    </source>
</evidence>
<evidence type="ECO:0000313" key="4">
    <source>
        <dbReference type="Proteomes" id="UP001489004"/>
    </source>
</evidence>
<dbReference type="Pfam" id="PF13225">
    <property type="entry name" value="D27-like_C"/>
    <property type="match status" value="1"/>
</dbReference>
<dbReference type="AlphaFoldDB" id="A0AAW1QT11"/>
<protein>
    <recommendedName>
        <fullName evidence="2">Beta-carotene isomerase D27-like C-terminal domain-containing protein</fullName>
    </recommendedName>
</protein>
<dbReference type="PANTHER" id="PTHR33591:SF4">
    <property type="entry name" value="OS08G0114100 PROTEIN"/>
    <property type="match status" value="1"/>
</dbReference>
<dbReference type="Proteomes" id="UP001489004">
    <property type="component" value="Unassembled WGS sequence"/>
</dbReference>
<gene>
    <name evidence="3" type="ORF">WJX72_012018</name>
</gene>
<feature type="domain" description="Beta-carotene isomerase D27-like C-terminal" evidence="2">
    <location>
        <begin position="133"/>
        <end position="218"/>
    </location>
</feature>
<organism evidence="3 4">
    <name type="scientific">[Myrmecia] bisecta</name>
    <dbReference type="NCBI Taxonomy" id="41462"/>
    <lineage>
        <taxon>Eukaryota</taxon>
        <taxon>Viridiplantae</taxon>
        <taxon>Chlorophyta</taxon>
        <taxon>core chlorophytes</taxon>
        <taxon>Trebouxiophyceae</taxon>
        <taxon>Trebouxiales</taxon>
        <taxon>Trebouxiaceae</taxon>
        <taxon>Myrmecia</taxon>
    </lineage>
</organism>
<name>A0AAW1QT11_9CHLO</name>
<accession>A0AAW1QT11</accession>
<evidence type="ECO:0000259" key="2">
    <source>
        <dbReference type="Pfam" id="PF13225"/>
    </source>
</evidence>
<dbReference type="PANTHER" id="PTHR33591">
    <property type="entry name" value="BETA-CAROTENE ISOMERASE D27"/>
    <property type="match status" value="1"/>
</dbReference>
<dbReference type="InterPro" id="IPR025114">
    <property type="entry name" value="D27-like_C"/>
</dbReference>
<dbReference type="GO" id="GO:0005506">
    <property type="term" value="F:iron ion binding"/>
    <property type="evidence" value="ECO:0007669"/>
    <property type="project" value="InterPro"/>
</dbReference>
<feature type="compositionally biased region" description="Basic and acidic residues" evidence="1">
    <location>
        <begin position="1"/>
        <end position="12"/>
    </location>
</feature>
<keyword evidence="4" id="KW-1185">Reference proteome</keyword>
<dbReference type="EMBL" id="JALJOR010000002">
    <property type="protein sequence ID" value="KAK9824643.1"/>
    <property type="molecule type" value="Genomic_DNA"/>
</dbReference>
<reference evidence="3 4" key="1">
    <citation type="journal article" date="2024" name="Nat. Commun.">
        <title>Phylogenomics reveals the evolutionary origins of lichenization in chlorophyte algae.</title>
        <authorList>
            <person name="Puginier C."/>
            <person name="Libourel C."/>
            <person name="Otte J."/>
            <person name="Skaloud P."/>
            <person name="Haon M."/>
            <person name="Grisel S."/>
            <person name="Petersen M."/>
            <person name="Berrin J.G."/>
            <person name="Delaux P.M."/>
            <person name="Dal Grande F."/>
            <person name="Keller J."/>
        </authorList>
    </citation>
    <scope>NUCLEOTIDE SEQUENCE [LARGE SCALE GENOMIC DNA]</scope>
    <source>
        <strain evidence="3 4">SAG 2043</strain>
    </source>
</reference>
<dbReference type="InterPro" id="IPR038938">
    <property type="entry name" value="D27-like"/>
</dbReference>
<proteinExistence type="predicted"/>